<keyword evidence="13" id="KW-0811">Translocation</keyword>
<keyword evidence="27" id="KW-1185">Reference proteome</keyword>
<dbReference type="InterPro" id="IPR001876">
    <property type="entry name" value="Znf_RanBP2"/>
</dbReference>
<dbReference type="InterPro" id="IPR018892">
    <property type="entry name" value="Retro-transposon_transp_CS"/>
</dbReference>
<evidence type="ECO:0000256" key="1">
    <source>
        <dbReference type="ARBA" id="ARBA00001947"/>
    </source>
</evidence>
<dbReference type="PROSITE" id="PS50199">
    <property type="entry name" value="ZF_RANBP2_2"/>
    <property type="match status" value="4"/>
</dbReference>
<evidence type="ECO:0000256" key="15">
    <source>
        <dbReference type="ARBA" id="ARBA00023132"/>
    </source>
</evidence>
<keyword evidence="4" id="KW-0813">Transport</keyword>
<dbReference type="PANTHER" id="PTHR23193:SF23">
    <property type="entry name" value="NUCLEAR PORE COMPLEX PROTEIN NUP153"/>
    <property type="match status" value="1"/>
</dbReference>
<comment type="cofactor">
    <cofactor evidence="1">
        <name>Zn(2+)</name>
        <dbReference type="ChEBI" id="CHEBI:29105"/>
    </cofactor>
</comment>
<dbReference type="SMR" id="A0A5F7ZAK6"/>
<dbReference type="Pfam" id="PF00641">
    <property type="entry name" value="Zn_ribbon_RanBP"/>
    <property type="match status" value="4"/>
</dbReference>
<evidence type="ECO:0000256" key="4">
    <source>
        <dbReference type="ARBA" id="ARBA00022448"/>
    </source>
</evidence>
<evidence type="ECO:0000313" key="26">
    <source>
        <dbReference type="Ensembl" id="ENSMMUP00000061659.1"/>
    </source>
</evidence>
<dbReference type="VEuPathDB" id="HostDB:ENSMMUG00000001993"/>
<dbReference type="SMART" id="SM00547">
    <property type="entry name" value="ZnF_RBZ"/>
    <property type="match status" value="4"/>
</dbReference>
<evidence type="ECO:0000256" key="23">
    <source>
        <dbReference type="PROSITE-ProRule" id="PRU00322"/>
    </source>
</evidence>
<dbReference type="GO" id="GO:0003677">
    <property type="term" value="F:DNA binding"/>
    <property type="evidence" value="ECO:0007669"/>
    <property type="project" value="UniProtKB-KW"/>
</dbReference>
<feature type="domain" description="RanBP2-type" evidence="25">
    <location>
        <begin position="657"/>
        <end position="687"/>
    </location>
</feature>
<feature type="region of interest" description="Disordered" evidence="24">
    <location>
        <begin position="91"/>
        <end position="124"/>
    </location>
</feature>
<evidence type="ECO:0000256" key="7">
    <source>
        <dbReference type="ARBA" id="ARBA00022737"/>
    </source>
</evidence>
<reference evidence="26" key="2">
    <citation type="submission" date="2019-01" db="EMBL/GenBank/DDBJ databases">
        <authorList>
            <person name="Graves T."/>
            <person name="Eichler E.E."/>
            <person name="Wilson R.K."/>
        </authorList>
    </citation>
    <scope>NUCLEOTIDE SEQUENCE [LARGE SCALE GENOMIC DNA]</scope>
    <source>
        <strain evidence="26">17573</strain>
    </source>
</reference>
<dbReference type="GO" id="GO:0051028">
    <property type="term" value="P:mRNA transport"/>
    <property type="evidence" value="ECO:0007669"/>
    <property type="project" value="UniProtKB-KW"/>
</dbReference>
<dbReference type="SUPFAM" id="SSF90209">
    <property type="entry name" value="Ran binding protein zinc finger-like"/>
    <property type="match status" value="4"/>
</dbReference>
<keyword evidence="10" id="KW-0862">Zinc</keyword>
<feature type="region of interest" description="Disordered" evidence="24">
    <location>
        <begin position="1128"/>
        <end position="1283"/>
    </location>
</feature>
<evidence type="ECO:0000256" key="10">
    <source>
        <dbReference type="ARBA" id="ARBA00022833"/>
    </source>
</evidence>
<sequence length="1355" mass="142200">MASGAGGVGGGGGGKIRTRRCHQGPIKPYQQGRQQHQGILSRVTESVKNIVPGWLQRYFNKNEDVCSCSTDTSEVPRWPENKEDHLIYADEESSNITDGRITPEPAVSNTEEPSTTSTASNYPDVLTRPSLHRSHLNFSMLESPALHCQPSTSSAFPIGSSGFSLVKEIKDSTSQHDDDNISTTSGFSSRASDKDITVSKNTSLPPLWSPEAERSHSLSQHTATSSKKPAFNLSAFGTLSPSLGSSSVLKTSQLGDSPFYPGKTTYGGAAAAVRQSKLRNTPYQAPVRRQMKAKQLSAQSYGVTSSTARRILQSLEKMSSPLADAKRIPSIVSSPLNSPLDRSGIDITDFQAKREKVDSQYPPVQRLMTPKPVSIATNRSVYFKPSLTPSGEFRKTNQRIDKKCSTGYEKNTTPGQNREQRESGFSYPNFSLPAANGLSSGVGGGGGKMRRERTRFVASKSPEEEEMEVPVLPKISLPITSSSLPTFNFSSPEITASSPSPISSSQSLTNKVQMTSPSSTGSPMFKFSSPIVKSTEADVLPPSSIGFTFSVPVAKTAELSGSIGTLQPIISSSAHDVTAVNSTSCKKTPPEDCEGPFRPAKILKEGSVLDILKSPGFASPKIDSVAAQPTTTSPVVYTRPAISSFSSSGIGFGESLKAGSSWQCDTCLLQNKVTDNKCIACQAAKLSPRDTAKQTGIETPNKSGKTTLSAPGTGFGDKFKPVIGTWDCDTCLVQNKPEVIKCVACETPKPGTGVKRALTLTVVSESAETMTASSSSCTVTAGTLGFGDKFKRPVGSWECSVCCVSNNAEDNKCVSCMSEKPGSSVPISSSSTVPISLPSGGSLGLEKFKKPEGSWDCEVCLVQNKADSTKCLACESAKPGTKSGFKGFDTSSSSSNSAASSSFKFGVPSPSSGPSQALTSTGNFKFGDQGGFKIGVSSDSGSVNPMSEGFKFSKPIGDFKFGVSSESKPEEVKKDSKNDNFKFGLSSGLSNPVSLTPFQFGVSNLGQEEKKEELPKCSSAGFSFGTGVINSTPAPANTIVTSENKSSFNFGTIETKSASVAPFTCKTSEAKKEEMPATKGGFSFGNVEPASLPSASVFVLGRTEEKQQEPVTSTSLVFGKKADNEEPKCQPVFSFGNSEQTKDENSSKSTFSFSMTKPSEKESEQPAKATFAFGAQTSTTAGSSFVFGTGPSAPSASPAFGANQTPTFGQSQGASQPNPPGFGSISSSTALFSSGSQPAPPTFGTVSSSSQPPVFGQQPSQSAFGSGTTPNSSSVFQFGSSTTNFNFTNNNPSGVFTFGANSSTPAASAQPSGSGGFPFNQSPAAFTVGSNGKNVFSSGTSVSGRKIKTAVRRRK</sequence>
<feature type="compositionally biased region" description="Low complexity" evidence="24">
    <location>
        <begin position="1147"/>
        <end position="1157"/>
    </location>
</feature>
<evidence type="ECO:0000256" key="11">
    <source>
        <dbReference type="ARBA" id="ARBA00022843"/>
    </source>
</evidence>
<evidence type="ECO:0000256" key="6">
    <source>
        <dbReference type="ARBA" id="ARBA00022723"/>
    </source>
</evidence>
<evidence type="ECO:0000256" key="14">
    <source>
        <dbReference type="ARBA" id="ARBA00023125"/>
    </source>
</evidence>
<dbReference type="InterPro" id="IPR036443">
    <property type="entry name" value="Znf_RanBP2_sf"/>
</dbReference>
<dbReference type="Gene3D" id="4.10.1060.10">
    <property type="entry name" value="Zinc finger, RanBP2-type"/>
    <property type="match status" value="4"/>
</dbReference>
<dbReference type="Ensembl" id="ENSMMUT00000095260.1">
    <property type="protein sequence ID" value="ENSMMUP00000061659.1"/>
    <property type="gene ID" value="ENSMMUG00000001993.4"/>
</dbReference>
<dbReference type="GO" id="GO:0034399">
    <property type="term" value="C:nuclear periphery"/>
    <property type="evidence" value="ECO:0007669"/>
    <property type="project" value="UniProtKB-ARBA"/>
</dbReference>
<evidence type="ECO:0000256" key="13">
    <source>
        <dbReference type="ARBA" id="ARBA00023010"/>
    </source>
</evidence>
<feature type="compositionally biased region" description="Polar residues" evidence="24">
    <location>
        <begin position="107"/>
        <end position="121"/>
    </location>
</feature>
<evidence type="ECO:0000256" key="3">
    <source>
        <dbReference type="ARBA" id="ARBA00004567"/>
    </source>
</evidence>
<evidence type="ECO:0000256" key="24">
    <source>
        <dbReference type="SAM" id="MobiDB-lite"/>
    </source>
</evidence>
<keyword evidence="12" id="KW-0653">Protein transport</keyword>
<dbReference type="GeneTree" id="ENSGT00940000153253"/>
<reference evidence="26" key="3">
    <citation type="submission" date="2025-08" db="UniProtKB">
        <authorList>
            <consortium name="Ensembl"/>
        </authorList>
    </citation>
    <scope>IDENTIFICATION</scope>
    <source>
        <strain evidence="26">17573</strain>
    </source>
</reference>
<dbReference type="VGNC" id="VGNC:75559">
    <property type="gene designation" value="NUP153"/>
</dbReference>
<feature type="compositionally biased region" description="Polar residues" evidence="24">
    <location>
        <begin position="1244"/>
        <end position="1281"/>
    </location>
</feature>
<accession>A0A5F7ZAK6</accession>
<evidence type="ECO:0000256" key="16">
    <source>
        <dbReference type="ARBA" id="ARBA00023136"/>
    </source>
</evidence>
<keyword evidence="6" id="KW-0479">Metal-binding</keyword>
<feature type="compositionally biased region" description="Polar residues" evidence="24">
    <location>
        <begin position="1224"/>
        <end position="1237"/>
    </location>
</feature>
<evidence type="ECO:0000256" key="18">
    <source>
        <dbReference type="ARBA" id="ARBA00056504"/>
    </source>
</evidence>
<keyword evidence="15" id="KW-0906">Nuclear pore complex</keyword>
<evidence type="ECO:0000313" key="28">
    <source>
        <dbReference type="VGNC" id="VGNC:75559"/>
    </source>
</evidence>
<dbReference type="FunFam" id="4.10.1060.10:FF:000015">
    <property type="entry name" value="Nuclear pore complex protein Nup153"/>
    <property type="match status" value="1"/>
</dbReference>
<reference evidence="26" key="4">
    <citation type="submission" date="2025-09" db="UniProtKB">
        <authorList>
            <consortium name="Ensembl"/>
        </authorList>
    </citation>
    <scope>IDENTIFICATION</scope>
    <source>
        <strain evidence="26">17573</strain>
    </source>
</reference>
<dbReference type="GO" id="GO:0031965">
    <property type="term" value="C:nuclear membrane"/>
    <property type="evidence" value="ECO:0007669"/>
    <property type="project" value="UniProtKB-SubCell"/>
</dbReference>
<feature type="compositionally biased region" description="Polar residues" evidence="24">
    <location>
        <begin position="1202"/>
        <end position="1216"/>
    </location>
</feature>
<comment type="subcellular location">
    <subcellularLocation>
        <location evidence="2">Nucleus membrane</location>
    </subcellularLocation>
    <subcellularLocation>
        <location evidence="3">Nucleus</location>
        <location evidence="3">Nuclear pore complex</location>
    </subcellularLocation>
</comment>
<dbReference type="GO" id="GO:0042405">
    <property type="term" value="C:nuclear inclusion body"/>
    <property type="evidence" value="ECO:0007669"/>
    <property type="project" value="UniProtKB-ARBA"/>
</dbReference>
<keyword evidence="16" id="KW-0472">Membrane</keyword>
<feature type="compositionally biased region" description="Polar residues" evidence="24">
    <location>
        <begin position="181"/>
        <end position="190"/>
    </location>
</feature>
<name>A0A5F7ZAK6_MACMU</name>
<evidence type="ECO:0000256" key="2">
    <source>
        <dbReference type="ARBA" id="ARBA00004126"/>
    </source>
</evidence>
<evidence type="ECO:0000259" key="25">
    <source>
        <dbReference type="PROSITE" id="PS50199"/>
    </source>
</evidence>
<dbReference type="InterPro" id="IPR026054">
    <property type="entry name" value="Nucleoporin"/>
</dbReference>
<feature type="region of interest" description="Disordered" evidence="24">
    <location>
        <begin position="1"/>
        <end position="37"/>
    </location>
</feature>
<feature type="region of interest" description="Disordered" evidence="24">
    <location>
        <begin position="403"/>
        <end position="425"/>
    </location>
</feature>
<dbReference type="GO" id="GO:0015031">
    <property type="term" value="P:protein transport"/>
    <property type="evidence" value="ECO:0007669"/>
    <property type="project" value="UniProtKB-KW"/>
</dbReference>
<dbReference type="ExpressionAtlas" id="A0A5F7ZAK6">
    <property type="expression patterns" value="baseline"/>
</dbReference>
<evidence type="ECO:0000256" key="19">
    <source>
        <dbReference type="ARBA" id="ARBA00060842"/>
    </source>
</evidence>
<evidence type="ECO:0000256" key="22">
    <source>
        <dbReference type="ARBA" id="ARBA00079437"/>
    </source>
</evidence>
<keyword evidence="17" id="KW-0539">Nucleus</keyword>
<keyword evidence="7" id="KW-0677">Repeat</keyword>
<feature type="compositionally biased region" description="Polar residues" evidence="24">
    <location>
        <begin position="408"/>
        <end position="417"/>
    </location>
</feature>
<keyword evidence="8 23" id="KW-0863">Zinc-finger</keyword>
<proteinExistence type="inferred from homology"/>
<keyword evidence="5" id="KW-1017">Isopeptide bond</keyword>
<protein>
    <recommendedName>
        <fullName evidence="20">Nuclear pore complex protein Nup153</fullName>
    </recommendedName>
    <alternativeName>
        <fullName evidence="22">153 kDa nucleoporin</fullName>
    </alternativeName>
    <alternativeName>
        <fullName evidence="21">Nucleoporin Nup153</fullName>
    </alternativeName>
</protein>
<evidence type="ECO:0000256" key="17">
    <source>
        <dbReference type="ARBA" id="ARBA00023242"/>
    </source>
</evidence>
<dbReference type="PROSITE" id="PS01358">
    <property type="entry name" value="ZF_RANBP2_1"/>
    <property type="match status" value="4"/>
</dbReference>
<keyword evidence="9" id="KW-0509">mRNA transport</keyword>
<feature type="compositionally biased region" description="Gly residues" evidence="24">
    <location>
        <begin position="1"/>
        <end position="15"/>
    </location>
</feature>
<dbReference type="GO" id="GO:0008270">
    <property type="term" value="F:zinc ion binding"/>
    <property type="evidence" value="ECO:0007669"/>
    <property type="project" value="UniProtKB-KW"/>
</dbReference>
<comment type="function">
    <text evidence="18">Component of the nuclear pore complex (NPC), a complex required for the trafficking across the nuclear envelope. Functions as a scaffolding element in the nuclear phase of the NPC essential for normal nucleocytoplasmic transport of proteins and mRNAs. Involved in the quality control and retention of unspliced mRNAs in the nucleus; in association with TPR, regulates the nuclear export of unspliced mRNA species bearing constitutive transport element (CTE) in a NXF1- and KHDRBS1-independent manner. Mediates TPR anchoring to the nuclear membrane at NPC. The repeat-containing domain may be involved in anchoring other components of the NPC to the pore membrane. Possible DNA-binding subunit of the nuclear pore complex (NPC).</text>
</comment>
<feature type="region of interest" description="Disordered" evidence="24">
    <location>
        <begin position="171"/>
        <end position="225"/>
    </location>
</feature>
<dbReference type="Pfam" id="PF08604">
    <property type="entry name" value="Nup153"/>
    <property type="match status" value="1"/>
</dbReference>
<organism evidence="26 27">
    <name type="scientific">Macaca mulatta</name>
    <name type="common">Rhesus macaque</name>
    <dbReference type="NCBI Taxonomy" id="9544"/>
    <lineage>
        <taxon>Eukaryota</taxon>
        <taxon>Metazoa</taxon>
        <taxon>Chordata</taxon>
        <taxon>Craniata</taxon>
        <taxon>Vertebrata</taxon>
        <taxon>Euteleostomi</taxon>
        <taxon>Mammalia</taxon>
        <taxon>Eutheria</taxon>
        <taxon>Euarchontoglires</taxon>
        <taxon>Primates</taxon>
        <taxon>Haplorrhini</taxon>
        <taxon>Catarrhini</taxon>
        <taxon>Cercopithecidae</taxon>
        <taxon>Cercopithecinae</taxon>
        <taxon>Macaca</taxon>
    </lineage>
</organism>
<dbReference type="Pfam" id="PF10599">
    <property type="entry name" value="Nup_retrotrp_bd"/>
    <property type="match status" value="1"/>
</dbReference>
<keyword evidence="14" id="KW-0238">DNA-binding</keyword>
<dbReference type="InterPro" id="IPR013913">
    <property type="entry name" value="Nup153_N"/>
</dbReference>
<reference evidence="27" key="1">
    <citation type="journal article" date="2007" name="Science">
        <title>Evolutionary and biomedical insights from the rhesus macaque genome.</title>
        <authorList>
            <person name="Gibbs R.A."/>
            <person name="Rogers J."/>
            <person name="Katze M.G."/>
            <person name="Bumgarner R."/>
            <person name="Weinstock G.M."/>
            <person name="Mardis E.R."/>
            <person name="Remington K.A."/>
            <person name="Strausberg R.L."/>
            <person name="Venter J.C."/>
            <person name="Wilson R.K."/>
            <person name="Batzer M.A."/>
            <person name="Bustamante C.D."/>
            <person name="Eichler E.E."/>
            <person name="Hahn M.W."/>
            <person name="Hardison R.C."/>
            <person name="Makova K.D."/>
            <person name="Miller W."/>
            <person name="Milosavljevic A."/>
            <person name="Palermo R.E."/>
            <person name="Siepel A."/>
            <person name="Sikela J.M."/>
            <person name="Attaway T."/>
            <person name="Bell S."/>
            <person name="Bernard K.E."/>
            <person name="Buhay C.J."/>
            <person name="Chandrabose M.N."/>
            <person name="Dao M."/>
            <person name="Davis C."/>
            <person name="Delehaunty K.D."/>
            <person name="Ding Y."/>
            <person name="Dinh H.H."/>
            <person name="Dugan-Rocha S."/>
            <person name="Fulton L.A."/>
            <person name="Gabisi R.A."/>
            <person name="Garner T.T."/>
            <person name="Godfrey J."/>
            <person name="Hawes A.C."/>
            <person name="Hernandez J."/>
            <person name="Hines S."/>
            <person name="Holder M."/>
            <person name="Hume J."/>
            <person name="Jhangiani S.N."/>
            <person name="Joshi V."/>
            <person name="Khan Z.M."/>
            <person name="Kirkness E.F."/>
            <person name="Cree A."/>
            <person name="Fowler R.G."/>
            <person name="Lee S."/>
            <person name="Lewis L.R."/>
            <person name="Li Z."/>
            <person name="Liu Y.-S."/>
            <person name="Moore S.M."/>
            <person name="Muzny D."/>
            <person name="Nazareth L.V."/>
            <person name="Ngo D.N."/>
            <person name="Okwuonu G.O."/>
            <person name="Pai G."/>
            <person name="Parker D."/>
            <person name="Paul H.A."/>
            <person name="Pfannkoch C."/>
            <person name="Pohl C.S."/>
            <person name="Rogers Y.-H.C."/>
            <person name="Ruiz S.J."/>
            <person name="Sabo A."/>
            <person name="Santibanez J."/>
            <person name="Schneider B.W."/>
            <person name="Smith S.M."/>
            <person name="Sodergren E."/>
            <person name="Svatek A.F."/>
            <person name="Utterback T.R."/>
            <person name="Vattathil S."/>
            <person name="Warren W."/>
            <person name="White C.S."/>
            <person name="Chinwalla A.T."/>
            <person name="Feng Y."/>
            <person name="Halpern A.L."/>
            <person name="Hillier L.W."/>
            <person name="Huang X."/>
            <person name="Minx P."/>
            <person name="Nelson J.O."/>
            <person name="Pepin K.H."/>
            <person name="Qin X."/>
            <person name="Sutton G.G."/>
            <person name="Venter E."/>
            <person name="Walenz B.P."/>
            <person name="Wallis J.W."/>
            <person name="Worley K.C."/>
            <person name="Yang S.-P."/>
            <person name="Jones S.M."/>
            <person name="Marra M.A."/>
            <person name="Rocchi M."/>
            <person name="Schein J.E."/>
            <person name="Baertsch R."/>
            <person name="Clarke L."/>
            <person name="Csuros M."/>
            <person name="Glasscock J."/>
            <person name="Harris R.A."/>
            <person name="Havlak P."/>
            <person name="Jackson A.R."/>
            <person name="Jiang H."/>
            <person name="Liu Y."/>
            <person name="Messina D.N."/>
            <person name="Shen Y."/>
            <person name="Song H.X.-Z."/>
            <person name="Wylie T."/>
            <person name="Zhang L."/>
            <person name="Birney E."/>
            <person name="Han K."/>
            <person name="Konkel M.K."/>
            <person name="Lee J."/>
            <person name="Smit A.F.A."/>
            <person name="Ullmer B."/>
            <person name="Wang H."/>
            <person name="Xing J."/>
            <person name="Burhans R."/>
            <person name="Cheng Z."/>
            <person name="Karro J.E."/>
            <person name="Ma J."/>
            <person name="Raney B."/>
            <person name="She X."/>
            <person name="Cox M.J."/>
            <person name="Demuth J.P."/>
            <person name="Dumas L.J."/>
            <person name="Han S.-G."/>
            <person name="Hopkins J."/>
            <person name="Karimpour-Fard A."/>
            <person name="Kim Y.H."/>
            <person name="Pollack J.R."/>
            <person name="Vinar T."/>
            <person name="Addo-Quaye C."/>
            <person name="Degenhardt J."/>
            <person name="Denby A."/>
            <person name="Hubisz M.J."/>
            <person name="Indap A."/>
            <person name="Kosiol C."/>
            <person name="Lahn B.T."/>
            <person name="Lawson H.A."/>
            <person name="Marklein A."/>
            <person name="Nielsen R."/>
            <person name="Vallender E.J."/>
            <person name="Clark A.G."/>
            <person name="Ferguson B."/>
            <person name="Hernandez R.D."/>
            <person name="Hirani K."/>
            <person name="Kehrer-Sawatzki H."/>
            <person name="Kolb J."/>
            <person name="Patil S."/>
            <person name="Pu L.-L."/>
            <person name="Ren Y."/>
            <person name="Smith D.G."/>
            <person name="Wheeler D.A."/>
            <person name="Schenck I."/>
            <person name="Ball E.V."/>
            <person name="Chen R."/>
            <person name="Cooper D.N."/>
            <person name="Giardine B."/>
            <person name="Hsu F."/>
            <person name="Kent W.J."/>
            <person name="Lesk A."/>
            <person name="Nelson D.L."/>
            <person name="O'brien W.E."/>
            <person name="Pruefer K."/>
            <person name="Stenson P.D."/>
            <person name="Wallace J.C."/>
            <person name="Ke H."/>
            <person name="Liu X.-M."/>
            <person name="Wang P."/>
            <person name="Xiang A.P."/>
            <person name="Yang F."/>
            <person name="Barber G.P."/>
            <person name="Haussler D."/>
            <person name="Karolchik D."/>
            <person name="Kern A.D."/>
            <person name="Kuhn R.M."/>
            <person name="Smith K.E."/>
            <person name="Zwieg A.S."/>
        </authorList>
    </citation>
    <scope>NUCLEOTIDE SEQUENCE [LARGE SCALE GENOMIC DNA]</scope>
    <source>
        <strain evidence="27">17573</strain>
    </source>
</reference>
<dbReference type="GO" id="GO:0044615">
    <property type="term" value="C:nuclear pore nuclear basket"/>
    <property type="evidence" value="ECO:0007669"/>
    <property type="project" value="UniProtKB-ARBA"/>
</dbReference>
<keyword evidence="11" id="KW-0832">Ubl conjugation</keyword>
<feature type="domain" description="RanBP2-type" evidence="25">
    <location>
        <begin position="793"/>
        <end position="822"/>
    </location>
</feature>
<evidence type="ECO:0000313" key="27">
    <source>
        <dbReference type="Proteomes" id="UP000006718"/>
    </source>
</evidence>
<dbReference type="Bgee" id="ENSMMUG00000001993">
    <property type="expression patterns" value="Expressed in spermatid and 20 other cell types or tissues"/>
</dbReference>
<dbReference type="FunFam" id="4.10.1060.10:FF:000001">
    <property type="entry name" value="Nuclear pore complex protein Nup153"/>
    <property type="match status" value="3"/>
</dbReference>
<evidence type="ECO:0000256" key="20">
    <source>
        <dbReference type="ARBA" id="ARBA00068609"/>
    </source>
</evidence>
<evidence type="ECO:0000256" key="21">
    <source>
        <dbReference type="ARBA" id="ARBA00078197"/>
    </source>
</evidence>
<comment type="similarity">
    <text evidence="19">Belongs to the NUP153 family.</text>
</comment>
<evidence type="ECO:0000256" key="12">
    <source>
        <dbReference type="ARBA" id="ARBA00022927"/>
    </source>
</evidence>
<dbReference type="Proteomes" id="UP000006718">
    <property type="component" value="Chromosome 4"/>
</dbReference>
<evidence type="ECO:0000256" key="5">
    <source>
        <dbReference type="ARBA" id="ARBA00022499"/>
    </source>
</evidence>
<gene>
    <name evidence="26 28" type="primary">NUP153</name>
</gene>
<feature type="domain" description="RanBP2-type" evidence="25">
    <location>
        <begin position="851"/>
        <end position="880"/>
    </location>
</feature>
<feature type="domain" description="RanBP2-type" evidence="25">
    <location>
        <begin position="722"/>
        <end position="751"/>
    </location>
</feature>
<dbReference type="PANTHER" id="PTHR23193">
    <property type="entry name" value="NUCLEAR PORE COMPLEX PROTEIN NUP"/>
    <property type="match status" value="1"/>
</dbReference>
<evidence type="ECO:0000256" key="9">
    <source>
        <dbReference type="ARBA" id="ARBA00022816"/>
    </source>
</evidence>
<evidence type="ECO:0000256" key="8">
    <source>
        <dbReference type="ARBA" id="ARBA00022771"/>
    </source>
</evidence>